<dbReference type="InterPro" id="IPR013525">
    <property type="entry name" value="ABC2_TM"/>
</dbReference>
<keyword evidence="2 5" id="KW-0812">Transmembrane</keyword>
<dbReference type="PANTHER" id="PTHR43229">
    <property type="entry name" value="NODULATION PROTEIN J"/>
    <property type="match status" value="1"/>
</dbReference>
<evidence type="ECO:0000256" key="3">
    <source>
        <dbReference type="ARBA" id="ARBA00022989"/>
    </source>
</evidence>
<feature type="transmembrane region" description="Helical" evidence="5">
    <location>
        <begin position="76"/>
        <end position="101"/>
    </location>
</feature>
<comment type="subcellular location">
    <subcellularLocation>
        <location evidence="1">Membrane</location>
        <topology evidence="1">Multi-pass membrane protein</topology>
    </subcellularLocation>
</comment>
<dbReference type="PANTHER" id="PTHR43229:SF2">
    <property type="entry name" value="NODULATION PROTEIN J"/>
    <property type="match status" value="1"/>
</dbReference>
<evidence type="ECO:0000256" key="2">
    <source>
        <dbReference type="ARBA" id="ARBA00022692"/>
    </source>
</evidence>
<feature type="non-terminal residue" evidence="7">
    <location>
        <position position="1"/>
    </location>
</feature>
<dbReference type="AlphaFoldDB" id="X1CMY1"/>
<organism evidence="7">
    <name type="scientific">marine sediment metagenome</name>
    <dbReference type="NCBI Taxonomy" id="412755"/>
    <lineage>
        <taxon>unclassified sequences</taxon>
        <taxon>metagenomes</taxon>
        <taxon>ecological metagenomes</taxon>
    </lineage>
</organism>
<evidence type="ECO:0000256" key="4">
    <source>
        <dbReference type="ARBA" id="ARBA00023136"/>
    </source>
</evidence>
<feature type="transmembrane region" description="Helical" evidence="5">
    <location>
        <begin position="135"/>
        <end position="155"/>
    </location>
</feature>
<feature type="domain" description="ABC-2 type transporter transmembrane" evidence="6">
    <location>
        <begin position="3"/>
        <end position="154"/>
    </location>
</feature>
<gene>
    <name evidence="7" type="ORF">S01H4_52055</name>
</gene>
<protein>
    <recommendedName>
        <fullName evidence="6">ABC-2 type transporter transmembrane domain-containing protein</fullName>
    </recommendedName>
</protein>
<accession>X1CMY1</accession>
<sequence>VLVAQTVFWSASSIGPVAIPMERRMRTFERLLSAPISLIAILWGKIMAGVIFGIGITTIAAGVGLYWIGQPISDPIALILGIGLSAMAFSAMGILFASIPTGSPGEVIIPLNFFRIPLMFVSGLFIPLDSMPQASLILAFLSPLTHTLDLIRVGIGKESFFGLKANIGVLCIWIIVFLFVGQMFHKIIMKKE</sequence>
<feature type="transmembrane region" description="Helical" evidence="5">
    <location>
        <begin position="161"/>
        <end position="181"/>
    </location>
</feature>
<dbReference type="GO" id="GO:0140359">
    <property type="term" value="F:ABC-type transporter activity"/>
    <property type="evidence" value="ECO:0007669"/>
    <property type="project" value="InterPro"/>
</dbReference>
<comment type="caution">
    <text evidence="7">The sequence shown here is derived from an EMBL/GenBank/DDBJ whole genome shotgun (WGS) entry which is preliminary data.</text>
</comment>
<dbReference type="InterPro" id="IPR000412">
    <property type="entry name" value="ABC_2_transport"/>
</dbReference>
<feature type="transmembrane region" description="Helical" evidence="5">
    <location>
        <begin position="107"/>
        <end position="128"/>
    </location>
</feature>
<dbReference type="InterPro" id="IPR051784">
    <property type="entry name" value="Nod_factor_ABC_transporter"/>
</dbReference>
<reference evidence="7" key="1">
    <citation type="journal article" date="2014" name="Front. Microbiol.">
        <title>High frequency of phylogenetically diverse reductive dehalogenase-homologous genes in deep subseafloor sedimentary metagenomes.</title>
        <authorList>
            <person name="Kawai M."/>
            <person name="Futagami T."/>
            <person name="Toyoda A."/>
            <person name="Takaki Y."/>
            <person name="Nishi S."/>
            <person name="Hori S."/>
            <person name="Arai W."/>
            <person name="Tsubouchi T."/>
            <person name="Morono Y."/>
            <person name="Uchiyama I."/>
            <person name="Ito T."/>
            <person name="Fujiyama A."/>
            <person name="Inagaki F."/>
            <person name="Takami H."/>
        </authorList>
    </citation>
    <scope>NUCLEOTIDE SEQUENCE</scope>
    <source>
        <strain evidence="7">Expedition CK06-06</strain>
    </source>
</reference>
<evidence type="ECO:0000313" key="7">
    <source>
        <dbReference type="EMBL" id="GAH09811.1"/>
    </source>
</evidence>
<dbReference type="EMBL" id="BART01029699">
    <property type="protein sequence ID" value="GAH09811.1"/>
    <property type="molecule type" value="Genomic_DNA"/>
</dbReference>
<keyword evidence="4 5" id="KW-0472">Membrane</keyword>
<name>X1CMY1_9ZZZZ</name>
<keyword evidence="3 5" id="KW-1133">Transmembrane helix</keyword>
<dbReference type="GO" id="GO:0043190">
    <property type="term" value="C:ATP-binding cassette (ABC) transporter complex"/>
    <property type="evidence" value="ECO:0007669"/>
    <property type="project" value="InterPro"/>
</dbReference>
<dbReference type="PRINTS" id="PR00164">
    <property type="entry name" value="ABC2TRNSPORT"/>
</dbReference>
<proteinExistence type="predicted"/>
<evidence type="ECO:0000256" key="5">
    <source>
        <dbReference type="SAM" id="Phobius"/>
    </source>
</evidence>
<evidence type="ECO:0000259" key="6">
    <source>
        <dbReference type="Pfam" id="PF01061"/>
    </source>
</evidence>
<feature type="transmembrane region" description="Helical" evidence="5">
    <location>
        <begin position="50"/>
        <end position="69"/>
    </location>
</feature>
<evidence type="ECO:0000256" key="1">
    <source>
        <dbReference type="ARBA" id="ARBA00004141"/>
    </source>
</evidence>
<dbReference type="Pfam" id="PF01061">
    <property type="entry name" value="ABC2_membrane"/>
    <property type="match status" value="1"/>
</dbReference>